<dbReference type="SMART" id="SM00289">
    <property type="entry name" value="WR1"/>
    <property type="match status" value="3"/>
</dbReference>
<keyword evidence="5 13" id="KW-0812">Transmembrane</keyword>
<sequence>MNLSKTKKCFTLLSIFVLLIIFVIYWNNSSTIFTPQQQSQRRKIIIYNRIPKTASTTFTNAIAYDLCQRNGFHVAHLNLTKSRMQMSKIDQFLLAKNITEGIDIQPIFLHGHFSFVDFQSLGFPAPIWINLLREPFERLVSYFYFLRHGDNFRVGLKRSKAGNNETFDECFLNGSKECDPSSVWLQIPYFCGTAHFCTEPGNQQAFIRAKQNLLNNYLLVGTTDRMEQMIKLLEFIIPEYFKSASEHFNSLNEKRKHLRHTTKKILPSLEVENKFKQHPIYQMEREFYDFAVKEFDFQQQQPTVYLTFGSHPLSFHYGYPQNSNNQQRLSNSYPCISRCQPYRWTTYRWNGAIPSNRPQQPHTTSSPSPTTTTIPPEPSPIVVQLNNTLQQIQSANIQGALIRLIFHTTTLQTTTNPIVTSSVVSELPTPPPYTQNVPGDVSSHRQNPCPDGQPLINGLHNPMTCNFVVKPNGGCPDNYWCHTGASYETTTCCPYNDHSKSRCQLPRAGGTGDELIPRWYFDTGAHKCKRFLYRGMHGNANNFVTAMSCSETCENSEYLASATRNPCSNGWPARDLAGKQFLCGTSDSRCPAGYFCHLGELATLNVCCELSTAASNRCNLALRIGEGIGNLKRFYFNTLTRKCTEFVYKGIKGNENSFLTNDECKAICEKLPNPCPMHYDLGERKECSGTDGQSCGRGEWCHIGSRIETTACCPAAVVDICKLPLDLGQGIENLTRWYAVNSEDPCMRECRPFQYRGILKEKSN</sequence>
<evidence type="ECO:0000259" key="14">
    <source>
        <dbReference type="PROSITE" id="PS50279"/>
    </source>
</evidence>
<dbReference type="GO" id="GO:0004394">
    <property type="term" value="F:heparan sulfate 2-sulfotransferase activity"/>
    <property type="evidence" value="ECO:0007669"/>
    <property type="project" value="TreeGrafter"/>
</dbReference>
<comment type="subunit">
    <text evidence="3">Homotrimer.</text>
</comment>
<evidence type="ECO:0000256" key="5">
    <source>
        <dbReference type="ARBA" id="ARBA00022692"/>
    </source>
</evidence>
<evidence type="ECO:0000256" key="9">
    <source>
        <dbReference type="ARBA" id="ARBA00023136"/>
    </source>
</evidence>
<evidence type="ECO:0000256" key="8">
    <source>
        <dbReference type="ARBA" id="ARBA00023034"/>
    </source>
</evidence>
<dbReference type="Pfam" id="PF00014">
    <property type="entry name" value="Kunitz_BPTI"/>
    <property type="match status" value="2"/>
</dbReference>
<evidence type="ECO:0000256" key="7">
    <source>
        <dbReference type="ARBA" id="ARBA00022989"/>
    </source>
</evidence>
<dbReference type="AlphaFoldDB" id="A0A1I8BX01"/>
<keyword evidence="15" id="KW-1185">Reference proteome</keyword>
<keyword evidence="8" id="KW-0333">Golgi apparatus</keyword>
<feature type="region of interest" description="Disordered" evidence="12">
    <location>
        <begin position="353"/>
        <end position="378"/>
    </location>
</feature>
<evidence type="ECO:0000256" key="1">
    <source>
        <dbReference type="ARBA" id="ARBA00004323"/>
    </source>
</evidence>
<name>A0A1I8BX01_MELHA</name>
<dbReference type="WBParaSite" id="MhA1_Contig735.frz3.gene12">
    <property type="protein sequence ID" value="MhA1_Contig735.frz3.gene12"/>
    <property type="gene ID" value="MhA1_Contig735.frz3.gene12"/>
</dbReference>
<dbReference type="SUPFAM" id="SSF57362">
    <property type="entry name" value="BPTI-like"/>
    <property type="match status" value="2"/>
</dbReference>
<evidence type="ECO:0000313" key="15">
    <source>
        <dbReference type="Proteomes" id="UP000095281"/>
    </source>
</evidence>
<comment type="similarity">
    <text evidence="2">Belongs to the sulfotransferase 3 family.</text>
</comment>
<keyword evidence="7 13" id="KW-1133">Transmembrane helix</keyword>
<dbReference type="InterPro" id="IPR002223">
    <property type="entry name" value="Kunitz_BPTI"/>
</dbReference>
<organism evidence="15 16">
    <name type="scientific">Meloidogyne hapla</name>
    <name type="common">Root-knot nematode worm</name>
    <dbReference type="NCBI Taxonomy" id="6305"/>
    <lineage>
        <taxon>Eukaryota</taxon>
        <taxon>Metazoa</taxon>
        <taxon>Ecdysozoa</taxon>
        <taxon>Nematoda</taxon>
        <taxon>Chromadorea</taxon>
        <taxon>Rhabditida</taxon>
        <taxon>Tylenchina</taxon>
        <taxon>Tylenchomorpha</taxon>
        <taxon>Tylenchoidea</taxon>
        <taxon>Meloidogynidae</taxon>
        <taxon>Meloidogyninae</taxon>
        <taxon>Meloidogyne</taxon>
    </lineage>
</organism>
<dbReference type="Gene3D" id="4.10.410.10">
    <property type="entry name" value="Pancreatic trypsin inhibitor Kunitz domain"/>
    <property type="match status" value="3"/>
</dbReference>
<feature type="compositionally biased region" description="Low complexity" evidence="12">
    <location>
        <begin position="363"/>
        <end position="374"/>
    </location>
</feature>
<dbReference type="Pfam" id="PF03567">
    <property type="entry name" value="Sulfotransfer_2"/>
    <property type="match status" value="1"/>
</dbReference>
<dbReference type="InterPro" id="IPR007734">
    <property type="entry name" value="Heparan_SO4_2-O-STrfase"/>
</dbReference>
<dbReference type="InterPro" id="IPR028150">
    <property type="entry name" value="Lustrin_cystein"/>
</dbReference>
<reference evidence="16" key="1">
    <citation type="submission" date="2016-11" db="UniProtKB">
        <authorList>
            <consortium name="WormBaseParasite"/>
        </authorList>
    </citation>
    <scope>IDENTIFICATION</scope>
</reference>
<keyword evidence="11" id="KW-0325">Glycoprotein</keyword>
<evidence type="ECO:0000256" key="3">
    <source>
        <dbReference type="ARBA" id="ARBA00011233"/>
    </source>
</evidence>
<evidence type="ECO:0000256" key="11">
    <source>
        <dbReference type="ARBA" id="ARBA00023180"/>
    </source>
</evidence>
<dbReference type="PROSITE" id="PS50279">
    <property type="entry name" value="BPTI_KUNITZ_2"/>
    <property type="match status" value="2"/>
</dbReference>
<evidence type="ECO:0000313" key="16">
    <source>
        <dbReference type="WBParaSite" id="MhA1_Contig735.frz3.gene12"/>
    </source>
</evidence>
<dbReference type="InterPro" id="IPR006150">
    <property type="entry name" value="Cys_repeat_1"/>
</dbReference>
<keyword evidence="6" id="KW-0735">Signal-anchor</keyword>
<feature type="domain" description="BPTI/Kunitz inhibitor" evidence="14">
    <location>
        <begin position="618"/>
        <end position="668"/>
    </location>
</feature>
<dbReference type="GO" id="GO:0015012">
    <property type="term" value="P:heparan sulfate proteoglycan biosynthetic process"/>
    <property type="evidence" value="ECO:0007669"/>
    <property type="project" value="UniProtKB-ARBA"/>
</dbReference>
<keyword evidence="9 13" id="KW-0472">Membrane</keyword>
<dbReference type="InterPro" id="IPR005331">
    <property type="entry name" value="Sulfotransferase"/>
</dbReference>
<dbReference type="PANTHER" id="PTHR12129:SF17">
    <property type="entry name" value="HEPARAN SULFATE 2-O-SULFOTRANSFERASE 1"/>
    <property type="match status" value="1"/>
</dbReference>
<dbReference type="PANTHER" id="PTHR12129">
    <property type="entry name" value="HEPARAN SULFATE 2-O-SULFOTRANSFERASE"/>
    <property type="match status" value="1"/>
</dbReference>
<protein>
    <submittedName>
        <fullName evidence="16">BPTI/Kunitz inhibitor domain-containing protein</fullName>
    </submittedName>
</protein>
<dbReference type="Gene3D" id="3.40.50.300">
    <property type="entry name" value="P-loop containing nucleotide triphosphate hydrolases"/>
    <property type="match status" value="1"/>
</dbReference>
<comment type="subcellular location">
    <subcellularLocation>
        <location evidence="1">Golgi apparatus membrane</location>
        <topology evidence="1">Single-pass type II membrane protein</topology>
    </subcellularLocation>
</comment>
<keyword evidence="10" id="KW-1015">Disulfide bond</keyword>
<evidence type="ECO:0000256" key="2">
    <source>
        <dbReference type="ARBA" id="ARBA00010569"/>
    </source>
</evidence>
<dbReference type="InterPro" id="IPR036880">
    <property type="entry name" value="Kunitz_BPTI_sf"/>
</dbReference>
<dbReference type="GO" id="GO:0004867">
    <property type="term" value="F:serine-type endopeptidase inhibitor activity"/>
    <property type="evidence" value="ECO:0007669"/>
    <property type="project" value="InterPro"/>
</dbReference>
<feature type="transmembrane region" description="Helical" evidence="13">
    <location>
        <begin position="9"/>
        <end position="26"/>
    </location>
</feature>
<evidence type="ECO:0000256" key="6">
    <source>
        <dbReference type="ARBA" id="ARBA00022968"/>
    </source>
</evidence>
<dbReference type="Pfam" id="PF14625">
    <property type="entry name" value="Lustrin_cystein"/>
    <property type="match status" value="3"/>
</dbReference>
<evidence type="ECO:0000256" key="13">
    <source>
        <dbReference type="SAM" id="Phobius"/>
    </source>
</evidence>
<feature type="domain" description="BPTI/Kunitz inhibitor" evidence="14">
    <location>
        <begin position="503"/>
        <end position="553"/>
    </location>
</feature>
<accession>A0A1I8BX01</accession>
<dbReference type="SMART" id="SM00131">
    <property type="entry name" value="KU"/>
    <property type="match status" value="2"/>
</dbReference>
<evidence type="ECO:0000256" key="12">
    <source>
        <dbReference type="SAM" id="MobiDB-lite"/>
    </source>
</evidence>
<proteinExistence type="inferred from homology"/>
<dbReference type="CDD" id="cd22593">
    <property type="entry name" value="Kunitz_conkunitzin"/>
    <property type="match status" value="2"/>
</dbReference>
<dbReference type="SUPFAM" id="SSF52540">
    <property type="entry name" value="P-loop containing nucleoside triphosphate hydrolases"/>
    <property type="match status" value="1"/>
</dbReference>
<evidence type="ECO:0000256" key="4">
    <source>
        <dbReference type="ARBA" id="ARBA00022679"/>
    </source>
</evidence>
<dbReference type="InterPro" id="IPR027417">
    <property type="entry name" value="P-loop_NTPase"/>
</dbReference>
<dbReference type="FunFam" id="3.40.50.300:FF:001418">
    <property type="entry name" value="Heparan sulfate 2-o-sulfotransferase"/>
    <property type="match status" value="1"/>
</dbReference>
<dbReference type="Proteomes" id="UP000095281">
    <property type="component" value="Unplaced"/>
</dbReference>
<keyword evidence="4" id="KW-0808">Transferase</keyword>
<dbReference type="GO" id="GO:0000139">
    <property type="term" value="C:Golgi membrane"/>
    <property type="evidence" value="ECO:0007669"/>
    <property type="project" value="UniProtKB-SubCell"/>
</dbReference>
<evidence type="ECO:0000256" key="10">
    <source>
        <dbReference type="ARBA" id="ARBA00023157"/>
    </source>
</evidence>